<dbReference type="EMBL" id="LAJY01000413">
    <property type="protein sequence ID" value="KJV08910.1"/>
    <property type="molecule type" value="Genomic_DNA"/>
</dbReference>
<feature type="chain" id="PRO_5002462295" description="ABC transporter substrate-binding protein" evidence="1">
    <location>
        <begin position="24"/>
        <end position="202"/>
    </location>
</feature>
<sequence length="202" mass="22514">MRILLLTLLGLAALFGPTPAARAHPHVWMELEMRLHTKGGALTGIELTWAWDEVYSDPFRTNYDRNRNGRFDPAEAKDLIAQEITQPQAFSDFVFVYASGKRVPVGPMENLTVDLNGKQMRFRFFVPLSHPVALSGAGAARKVTIGSYDPDYYIESLLPENRPGVSFAEPTPSCSIVIQEDRAHPIYFGMAYPQVASLQCPD</sequence>
<reference evidence="2 3" key="1">
    <citation type="submission" date="2015-03" db="EMBL/GenBank/DDBJ databases">
        <title>Draft genome sequence of Elstera litoralis.</title>
        <authorList>
            <person name="Rahalkar M.C."/>
            <person name="Dhakephalkar P.K."/>
            <person name="Pore S.D."/>
            <person name="Arora P."/>
            <person name="Kapse N.G."/>
            <person name="Pandit P.S."/>
        </authorList>
    </citation>
    <scope>NUCLEOTIDE SEQUENCE [LARGE SCALE GENOMIC DNA]</scope>
    <source>
        <strain evidence="2 3">Dia-1</strain>
    </source>
</reference>
<dbReference type="OrthoDB" id="1679673at2"/>
<keyword evidence="1" id="KW-0732">Signal</keyword>
<dbReference type="Proteomes" id="UP000033774">
    <property type="component" value="Unassembled WGS sequence"/>
</dbReference>
<dbReference type="RefSeq" id="WP_045776538.1">
    <property type="nucleotide sequence ID" value="NZ_LAJY01000413.1"/>
</dbReference>
<evidence type="ECO:0008006" key="4">
    <source>
        <dbReference type="Google" id="ProtNLM"/>
    </source>
</evidence>
<dbReference type="Pfam" id="PF06226">
    <property type="entry name" value="DUF1007"/>
    <property type="match status" value="1"/>
</dbReference>
<dbReference type="AlphaFoldDB" id="A0A0F3IQ84"/>
<keyword evidence="3" id="KW-1185">Reference proteome</keyword>
<comment type="caution">
    <text evidence="2">The sequence shown here is derived from an EMBL/GenBank/DDBJ whole genome shotgun (WGS) entry which is preliminary data.</text>
</comment>
<proteinExistence type="predicted"/>
<evidence type="ECO:0000313" key="3">
    <source>
        <dbReference type="Proteomes" id="UP000033774"/>
    </source>
</evidence>
<evidence type="ECO:0000256" key="1">
    <source>
        <dbReference type="SAM" id="SignalP"/>
    </source>
</evidence>
<protein>
    <recommendedName>
        <fullName evidence="4">ABC transporter substrate-binding protein</fullName>
    </recommendedName>
</protein>
<gene>
    <name evidence="2" type="ORF">VZ95_14765</name>
</gene>
<feature type="signal peptide" evidence="1">
    <location>
        <begin position="1"/>
        <end position="23"/>
    </location>
</feature>
<accession>A0A0F3IQ84</accession>
<name>A0A0F3IQ84_9PROT</name>
<organism evidence="2 3">
    <name type="scientific">Elstera litoralis</name>
    <dbReference type="NCBI Taxonomy" id="552518"/>
    <lineage>
        <taxon>Bacteria</taxon>
        <taxon>Pseudomonadati</taxon>
        <taxon>Pseudomonadota</taxon>
        <taxon>Alphaproteobacteria</taxon>
        <taxon>Rhodospirillales</taxon>
        <taxon>Rhodospirillaceae</taxon>
        <taxon>Elstera</taxon>
    </lineage>
</organism>
<evidence type="ECO:0000313" key="2">
    <source>
        <dbReference type="EMBL" id="KJV08910.1"/>
    </source>
</evidence>
<dbReference type="InterPro" id="IPR010412">
    <property type="entry name" value="DUF1007"/>
</dbReference>